<dbReference type="AlphaFoldDB" id="A0A4V4J4Y9"/>
<comment type="caution">
    <text evidence="1">The sequence shown here is derived from an EMBL/GenBank/DDBJ whole genome shotgun (WGS) entry which is preliminary data.</text>
</comment>
<dbReference type="Proteomes" id="UP000308953">
    <property type="component" value="Unassembled WGS sequence"/>
</dbReference>
<organism evidence="1 2">
    <name type="scientific">Aureobasidium pullulans</name>
    <name type="common">Black yeast</name>
    <name type="synonym">Pullularia pullulans</name>
    <dbReference type="NCBI Taxonomy" id="5580"/>
    <lineage>
        <taxon>Eukaryota</taxon>
        <taxon>Fungi</taxon>
        <taxon>Dikarya</taxon>
        <taxon>Ascomycota</taxon>
        <taxon>Pezizomycotina</taxon>
        <taxon>Dothideomycetes</taxon>
        <taxon>Dothideomycetidae</taxon>
        <taxon>Dothideales</taxon>
        <taxon>Saccotheciaceae</taxon>
        <taxon>Aureobasidium</taxon>
    </lineage>
</organism>
<proteinExistence type="predicted"/>
<gene>
    <name evidence="1" type="ORF">D6D10_09781</name>
</gene>
<dbReference type="EMBL" id="QZAV01000445">
    <property type="protein sequence ID" value="THX26088.1"/>
    <property type="molecule type" value="Genomic_DNA"/>
</dbReference>
<evidence type="ECO:0000313" key="2">
    <source>
        <dbReference type="Proteomes" id="UP000308953"/>
    </source>
</evidence>
<protein>
    <submittedName>
        <fullName evidence="1">Uncharacterized protein</fullName>
    </submittedName>
</protein>
<sequence length="401" mass="45585">MHALAQLRFTGTSPAASILGCCAFHSMSEAPCFSREERPCIVICTCEFINARSSPPQPLFLPALLHDSHQPPDSTFLVTTVEDCSARHSSARQITRHFGHCSSRLHRCLYPFRRVHRFLLLACLLVDIHRLDFLWRVCCLLLWSSVEIWLQTPTTSRKTGSKDSVFSPFVSISETLLKLDPLTQICRALSMSHIAEYVFDYGQLESSFVCALKHWKPQTVSFLELPPEIRNMIYNLLVNETKDRNPRLLDFEPGSATEAFAVVLSIITPHLRMSSRDGLRTRTFDYAFQAEVVVWLDRKGPDAADYFHALVLRSSDRPYINCSIKIHESMGLKAKIWASWTSKRHEGLEASANHTLAEKITDSLKISKTGLLGLRHFELAEEAIEQLQRKIESLDWTGRAL</sequence>
<evidence type="ECO:0000313" key="1">
    <source>
        <dbReference type="EMBL" id="THX26088.1"/>
    </source>
</evidence>
<reference evidence="1 2" key="1">
    <citation type="submission" date="2018-10" db="EMBL/GenBank/DDBJ databases">
        <title>Fifty Aureobasidium pullulans genomes reveal a recombining polyextremotolerant generalist.</title>
        <authorList>
            <person name="Gostincar C."/>
            <person name="Turk M."/>
            <person name="Zajc J."/>
            <person name="Gunde-Cimerman N."/>
        </authorList>
    </citation>
    <scope>NUCLEOTIDE SEQUENCE [LARGE SCALE GENOMIC DNA]</scope>
    <source>
        <strain evidence="1 2">EXF-9785</strain>
    </source>
</reference>
<name>A0A4V4J4Y9_AURPU</name>
<accession>A0A4V4J4Y9</accession>